<keyword evidence="2" id="KW-1133">Transmembrane helix</keyword>
<evidence type="ECO:0000313" key="5">
    <source>
        <dbReference type="EMBL" id="CAB4653651.1"/>
    </source>
</evidence>
<protein>
    <submittedName>
        <fullName evidence="5">Unannotated protein</fullName>
    </submittedName>
</protein>
<dbReference type="Gene3D" id="3.40.80.10">
    <property type="entry name" value="Peptidoglycan recognition protein-like"/>
    <property type="match status" value="1"/>
</dbReference>
<dbReference type="InterPro" id="IPR006619">
    <property type="entry name" value="PGRP_domain_met/bac"/>
</dbReference>
<dbReference type="GO" id="GO:0008270">
    <property type="term" value="F:zinc ion binding"/>
    <property type="evidence" value="ECO:0007669"/>
    <property type="project" value="InterPro"/>
</dbReference>
<keyword evidence="2" id="KW-0472">Membrane</keyword>
<proteinExistence type="inferred from homology"/>
<dbReference type="InterPro" id="IPR002502">
    <property type="entry name" value="Amidase_domain"/>
</dbReference>
<evidence type="ECO:0000256" key="2">
    <source>
        <dbReference type="SAM" id="Phobius"/>
    </source>
</evidence>
<evidence type="ECO:0000259" key="3">
    <source>
        <dbReference type="SMART" id="SM00644"/>
    </source>
</evidence>
<evidence type="ECO:0000256" key="1">
    <source>
        <dbReference type="ARBA" id="ARBA00007553"/>
    </source>
</evidence>
<dbReference type="SMART" id="SM00701">
    <property type="entry name" value="PGRP"/>
    <property type="match status" value="1"/>
</dbReference>
<comment type="similarity">
    <text evidence="1">Belongs to the N-acetylmuramoyl-L-alanine amidase 2 family.</text>
</comment>
<organism evidence="5">
    <name type="scientific">freshwater metagenome</name>
    <dbReference type="NCBI Taxonomy" id="449393"/>
    <lineage>
        <taxon>unclassified sequences</taxon>
        <taxon>metagenomes</taxon>
        <taxon>ecological metagenomes</taxon>
    </lineage>
</organism>
<sequence length="624" mass="65192">MRRAADDYSMQLRSRYNFLRIMIVVASIAVITWSSAAGATATPNSDVARSPLSSKGDVLSAGELSKSPAVADSTNLVALQWRGDTSVKIAVEARSDSGTWHRVATVGEADGGADSGSVDSVVAAAKLRDGLLSSEPVSVRNVDEVRVRVLDGDLADARLIAISETHSAPPVPLGPGLIAGGAAGSFVAIGMVIPRRRLLGGVAVLIVGGAFIGSSLSSPQAANALIPNQPAIISRAAWGADESLRLTSCPDGPNFVQPEFVVVHHTATSNGDTPAQSAATVRSIYTYYVLGRGYCDHGYNFLIDRYGQIFEGRFGGVNRGVIGAHATDFNAGSVGIALIGDFSNTTPPAAMQDALNRLLLWKMTVNHIDPNVPVATRGAVIDPIIGHRDAGAISGDGTACPGNAGYSILPALRNFLRASVPIGVPWSNLELIQRTPGSVRFAGWALDPDSPDPIDIHAYVDSDGTRHLADLERPDIGAAFPENGAEHGFDITLPISPGGHSICLYAISIGKGRNDIIGCARTTGSPIGFFEGIGREPGWIGVSGWSLDPDTRDSILVDVYVDGRYIHTTGAVVPRADIAAVFSGYGEQHGFWARVPVGPGLHTVCLWGISVLADPPALIGCRVA</sequence>
<dbReference type="InterPro" id="IPR015510">
    <property type="entry name" value="PGRP"/>
</dbReference>
<dbReference type="AlphaFoldDB" id="A0A6J6KVM7"/>
<dbReference type="Pfam" id="PF01510">
    <property type="entry name" value="Amidase_2"/>
    <property type="match status" value="1"/>
</dbReference>
<dbReference type="PANTHER" id="PTHR11022:SF41">
    <property type="entry name" value="PEPTIDOGLYCAN-RECOGNITION PROTEIN LC-RELATED"/>
    <property type="match status" value="1"/>
</dbReference>
<name>A0A6J6KVM7_9ZZZZ</name>
<dbReference type="GO" id="GO:0008745">
    <property type="term" value="F:N-acetylmuramoyl-L-alanine amidase activity"/>
    <property type="evidence" value="ECO:0007669"/>
    <property type="project" value="InterPro"/>
</dbReference>
<feature type="transmembrane region" description="Helical" evidence="2">
    <location>
        <begin position="198"/>
        <end position="216"/>
    </location>
</feature>
<dbReference type="SUPFAM" id="SSF55846">
    <property type="entry name" value="N-acetylmuramoyl-L-alanine amidase-like"/>
    <property type="match status" value="1"/>
</dbReference>
<gene>
    <name evidence="5" type="ORF">UFOPK2242_00553</name>
</gene>
<dbReference type="PANTHER" id="PTHR11022">
    <property type="entry name" value="PEPTIDOGLYCAN RECOGNITION PROTEIN"/>
    <property type="match status" value="1"/>
</dbReference>
<dbReference type="EMBL" id="CAEZWM010000050">
    <property type="protein sequence ID" value="CAB4653651.1"/>
    <property type="molecule type" value="Genomic_DNA"/>
</dbReference>
<evidence type="ECO:0000259" key="4">
    <source>
        <dbReference type="SMART" id="SM00701"/>
    </source>
</evidence>
<feature type="transmembrane region" description="Helical" evidence="2">
    <location>
        <begin position="173"/>
        <end position="193"/>
    </location>
</feature>
<accession>A0A6J6KVM7</accession>
<dbReference type="GO" id="GO:0009253">
    <property type="term" value="P:peptidoglycan catabolic process"/>
    <property type="evidence" value="ECO:0007669"/>
    <property type="project" value="InterPro"/>
</dbReference>
<feature type="domain" description="Peptidoglycan recognition protein family" evidence="4">
    <location>
        <begin position="230"/>
        <end position="381"/>
    </location>
</feature>
<keyword evidence="2" id="KW-0812">Transmembrane</keyword>
<dbReference type="CDD" id="cd06583">
    <property type="entry name" value="PGRP"/>
    <property type="match status" value="1"/>
</dbReference>
<reference evidence="5" key="1">
    <citation type="submission" date="2020-05" db="EMBL/GenBank/DDBJ databases">
        <authorList>
            <person name="Chiriac C."/>
            <person name="Salcher M."/>
            <person name="Ghai R."/>
            <person name="Kavagutti S V."/>
        </authorList>
    </citation>
    <scope>NUCLEOTIDE SEQUENCE</scope>
</reference>
<dbReference type="InterPro" id="IPR036505">
    <property type="entry name" value="Amidase/PGRP_sf"/>
</dbReference>
<feature type="domain" description="N-acetylmuramoyl-L-alanine amidase" evidence="3">
    <location>
        <begin position="247"/>
        <end position="398"/>
    </location>
</feature>
<dbReference type="SMART" id="SM00644">
    <property type="entry name" value="Ami_2"/>
    <property type="match status" value="1"/>
</dbReference>